<sequence>MKPPPKAIAVIVDVIESQGAIHITDDDGSYIDMVGTEFAGHLVLVPWDKSWFLRASGSIEVGYVIV</sequence>
<evidence type="ECO:0000313" key="2">
    <source>
        <dbReference type="Proteomes" id="UP000030686"/>
    </source>
</evidence>
<accession>W6QPJ3</accession>
<proteinExistence type="predicted"/>
<dbReference type="EMBL" id="HG792025">
    <property type="protein sequence ID" value="CDM38315.1"/>
    <property type="molecule type" value="Genomic_DNA"/>
</dbReference>
<dbReference type="OrthoDB" id="5228066at2759"/>
<protein>
    <submittedName>
        <fullName evidence="1">Uncharacterized protein</fullName>
    </submittedName>
</protein>
<dbReference type="AlphaFoldDB" id="W6QPJ3"/>
<organism evidence="1 2">
    <name type="scientific">Penicillium roqueforti (strain FM164)</name>
    <dbReference type="NCBI Taxonomy" id="1365484"/>
    <lineage>
        <taxon>Eukaryota</taxon>
        <taxon>Fungi</taxon>
        <taxon>Dikarya</taxon>
        <taxon>Ascomycota</taxon>
        <taxon>Pezizomycotina</taxon>
        <taxon>Eurotiomycetes</taxon>
        <taxon>Eurotiomycetidae</taxon>
        <taxon>Eurotiales</taxon>
        <taxon>Aspergillaceae</taxon>
        <taxon>Penicillium</taxon>
    </lineage>
</organism>
<keyword evidence="2" id="KW-1185">Reference proteome</keyword>
<gene>
    <name evidence="1" type="ORF">PROQFM164_S11g000018</name>
</gene>
<dbReference type="Proteomes" id="UP000030686">
    <property type="component" value="Unassembled WGS sequence"/>
</dbReference>
<reference evidence="1" key="1">
    <citation type="journal article" date="2014" name="Nat. Commun.">
        <title>Multiple recent horizontal transfers of a large genomic region in cheese making fungi.</title>
        <authorList>
            <person name="Cheeseman K."/>
            <person name="Ropars J."/>
            <person name="Renault P."/>
            <person name="Dupont J."/>
            <person name="Gouzy J."/>
            <person name="Branca A."/>
            <person name="Abraham A.L."/>
            <person name="Ceppi M."/>
            <person name="Conseiller E."/>
            <person name="Debuchy R."/>
            <person name="Malagnac F."/>
            <person name="Goarin A."/>
            <person name="Silar P."/>
            <person name="Lacoste S."/>
            <person name="Sallet E."/>
            <person name="Bensimon A."/>
            <person name="Giraud T."/>
            <person name="Brygoo Y."/>
        </authorList>
    </citation>
    <scope>NUCLEOTIDE SEQUENCE [LARGE SCALE GENOMIC DNA]</scope>
    <source>
        <strain evidence="1">FM164</strain>
    </source>
</reference>
<name>W6QPJ3_PENRF</name>
<evidence type="ECO:0000313" key="1">
    <source>
        <dbReference type="EMBL" id="CDM38315.1"/>
    </source>
</evidence>